<dbReference type="RefSeq" id="WP_168449727.1">
    <property type="nucleotide sequence ID" value="NZ_JAAWWK010000002.1"/>
</dbReference>
<sequence>MGESYRGQCNLHLYLARQYLAELTNGDSAMWGGHHARASQESAIHQLQLAYEAHLGDILFHQPRFQKSLPKGRVNARILAVGEYPPEIAELAEREVHDAQISYMVNYAYVNRPDEGVAYSPDLIGSAKSSQEEDIKAVLESLTELVGRHRAGLLEY</sequence>
<organism evidence="1 2">
    <name type="scientific">Spongiibacter thalassae</name>
    <dbReference type="NCBI Taxonomy" id="2721624"/>
    <lineage>
        <taxon>Bacteria</taxon>
        <taxon>Pseudomonadati</taxon>
        <taxon>Pseudomonadota</taxon>
        <taxon>Gammaproteobacteria</taxon>
        <taxon>Cellvibrionales</taxon>
        <taxon>Spongiibacteraceae</taxon>
        <taxon>Spongiibacter</taxon>
    </lineage>
</organism>
<gene>
    <name evidence="1" type="ORF">HCU74_07220</name>
</gene>
<comment type="caution">
    <text evidence="1">The sequence shown here is derived from an EMBL/GenBank/DDBJ whole genome shotgun (WGS) entry which is preliminary data.</text>
</comment>
<evidence type="ECO:0000313" key="1">
    <source>
        <dbReference type="EMBL" id="NKI17211.1"/>
    </source>
</evidence>
<name>A0ABX1GDI6_9GAMM</name>
<keyword evidence="2" id="KW-1185">Reference proteome</keyword>
<dbReference type="EMBL" id="JAAWWK010000002">
    <property type="protein sequence ID" value="NKI17211.1"/>
    <property type="molecule type" value="Genomic_DNA"/>
</dbReference>
<protein>
    <recommendedName>
        <fullName evidence="3">HEPN domain-containing protein</fullName>
    </recommendedName>
</protein>
<dbReference type="Proteomes" id="UP000765845">
    <property type="component" value="Unassembled WGS sequence"/>
</dbReference>
<reference evidence="1 2" key="1">
    <citation type="submission" date="2020-04" db="EMBL/GenBank/DDBJ databases">
        <authorList>
            <person name="Yoon J."/>
        </authorList>
    </citation>
    <scope>NUCLEOTIDE SEQUENCE [LARGE SCALE GENOMIC DNA]</scope>
    <source>
        <strain evidence="1 2">KMU-166</strain>
    </source>
</reference>
<evidence type="ECO:0000313" key="2">
    <source>
        <dbReference type="Proteomes" id="UP000765845"/>
    </source>
</evidence>
<accession>A0ABX1GDI6</accession>
<proteinExistence type="predicted"/>
<evidence type="ECO:0008006" key="3">
    <source>
        <dbReference type="Google" id="ProtNLM"/>
    </source>
</evidence>